<name>J7IXM0_DESMD</name>
<accession>J7IXM0</accession>
<proteinExistence type="predicted"/>
<gene>
    <name evidence="1" type="ordered locus">Desmer_1887</name>
</gene>
<dbReference type="AlphaFoldDB" id="J7IXM0"/>
<sequence length="35" mass="4276">MKKNMFQCFAIARIHSNDENAEMELEHVKQMYFKI</sequence>
<dbReference type="EMBL" id="CP003629">
    <property type="protein sequence ID" value="AFQ43843.1"/>
    <property type="molecule type" value="Genomic_DNA"/>
</dbReference>
<reference evidence="1 2" key="1">
    <citation type="journal article" date="2012" name="J. Bacteriol.">
        <title>Complete genome sequences of Desulfosporosinus orientis DSM765T, Desulfosporosinus youngiae DSM17734T, Desulfosporosinus meridiei DSM13257T, and Desulfosporosinus acidiphilus DSM22704T.</title>
        <authorList>
            <person name="Pester M."/>
            <person name="Brambilla E."/>
            <person name="Alazard D."/>
            <person name="Rattei T."/>
            <person name="Weinmaier T."/>
            <person name="Han J."/>
            <person name="Lucas S."/>
            <person name="Lapidus A."/>
            <person name="Cheng J.F."/>
            <person name="Goodwin L."/>
            <person name="Pitluck S."/>
            <person name="Peters L."/>
            <person name="Ovchinnikova G."/>
            <person name="Teshima H."/>
            <person name="Detter J.C."/>
            <person name="Han C.S."/>
            <person name="Tapia R."/>
            <person name="Land M.L."/>
            <person name="Hauser L."/>
            <person name="Kyrpides N.C."/>
            <person name="Ivanova N.N."/>
            <person name="Pagani I."/>
            <person name="Huntmann M."/>
            <person name="Wei C.L."/>
            <person name="Davenport K.W."/>
            <person name="Daligault H."/>
            <person name="Chain P.S."/>
            <person name="Chen A."/>
            <person name="Mavromatis K."/>
            <person name="Markowitz V."/>
            <person name="Szeto E."/>
            <person name="Mikhailova N."/>
            <person name="Pati A."/>
            <person name="Wagner M."/>
            <person name="Woyke T."/>
            <person name="Ollivier B."/>
            <person name="Klenk H.P."/>
            <person name="Spring S."/>
            <person name="Loy A."/>
        </authorList>
    </citation>
    <scope>NUCLEOTIDE SEQUENCE [LARGE SCALE GENOMIC DNA]</scope>
    <source>
        <strain evidence="2">ATCC BAA-275 / DSM 13257 / NCIMB 13706 / S10</strain>
    </source>
</reference>
<organism evidence="1 2">
    <name type="scientific">Desulfosporosinus meridiei (strain ATCC BAA-275 / DSM 13257 / KCTC 12902 / NCIMB 13706 / S10)</name>
    <dbReference type="NCBI Taxonomy" id="768704"/>
    <lineage>
        <taxon>Bacteria</taxon>
        <taxon>Bacillati</taxon>
        <taxon>Bacillota</taxon>
        <taxon>Clostridia</taxon>
        <taxon>Eubacteriales</taxon>
        <taxon>Desulfitobacteriaceae</taxon>
        <taxon>Desulfosporosinus</taxon>
    </lineage>
</organism>
<keyword evidence="2" id="KW-1185">Reference proteome</keyword>
<evidence type="ECO:0000313" key="2">
    <source>
        <dbReference type="Proteomes" id="UP000005262"/>
    </source>
</evidence>
<dbReference type="KEGG" id="dmi:Desmer_1887"/>
<reference evidence="2" key="2">
    <citation type="submission" date="2012-08" db="EMBL/GenBank/DDBJ databases">
        <title>Finished genome of Desulfosporosinus meridiei DSM 13257.</title>
        <authorList>
            <person name="Huntemann M."/>
            <person name="Wei C.-L."/>
            <person name="Han J."/>
            <person name="Detter J.C."/>
            <person name="Han C."/>
            <person name="Davenport K."/>
            <person name="Daligault H."/>
            <person name="Erkkila T."/>
            <person name="Gu W."/>
            <person name="Munk A.C.C."/>
            <person name="Teshima H."/>
            <person name="Xu Y."/>
            <person name="Chain P."/>
            <person name="Tapia R."/>
            <person name="Chen A."/>
            <person name="Krypides N."/>
            <person name="Mavromatis K."/>
            <person name="Markowitz V."/>
            <person name="Szeto E."/>
            <person name="Ivanova N."/>
            <person name="Mikhailova N."/>
            <person name="Ovchinnikova G."/>
            <person name="Pagani I."/>
            <person name="Pati A."/>
            <person name="Goodwin L."/>
            <person name="Peters L."/>
            <person name="Pitluck S."/>
            <person name="Woyke T."/>
            <person name="Pester M."/>
            <person name="Spring S."/>
            <person name="Ollivier B."/>
            <person name="Rattei T."/>
            <person name="Klenk H.-P."/>
            <person name="Wagner M."/>
            <person name="Loy A."/>
        </authorList>
    </citation>
    <scope>NUCLEOTIDE SEQUENCE [LARGE SCALE GENOMIC DNA]</scope>
    <source>
        <strain evidence="2">ATCC BAA-275 / DSM 13257 / NCIMB 13706 / S10</strain>
    </source>
</reference>
<dbReference type="Proteomes" id="UP000005262">
    <property type="component" value="Chromosome"/>
</dbReference>
<evidence type="ECO:0000313" key="1">
    <source>
        <dbReference type="EMBL" id="AFQ43843.1"/>
    </source>
</evidence>
<dbReference type="HOGENOM" id="CLU_3364608_0_0_9"/>
<protein>
    <submittedName>
        <fullName evidence="1">Uncharacterized protein</fullName>
    </submittedName>
</protein>